<proteinExistence type="predicted"/>
<keyword evidence="3" id="KW-1185">Reference proteome</keyword>
<dbReference type="AlphaFoldDB" id="A0A1Y1HVZ7"/>
<dbReference type="PRINTS" id="PR00419">
    <property type="entry name" value="ADXRDTASE"/>
</dbReference>
<dbReference type="Gene3D" id="3.50.50.60">
    <property type="entry name" value="FAD/NAD(P)-binding domain"/>
    <property type="match status" value="1"/>
</dbReference>
<evidence type="ECO:0000313" key="2">
    <source>
        <dbReference type="EMBL" id="GAQ82814.1"/>
    </source>
</evidence>
<dbReference type="OMA" id="QVHRWRY"/>
<dbReference type="EMBL" id="DF237074">
    <property type="protein sequence ID" value="GAQ82814.1"/>
    <property type="molecule type" value="Genomic_DNA"/>
</dbReference>
<dbReference type="SUPFAM" id="SSF51905">
    <property type="entry name" value="FAD/NAD(P)-binding domain"/>
    <property type="match status" value="1"/>
</dbReference>
<dbReference type="PANTHER" id="PTHR16128:SF5">
    <property type="entry name" value="FAD_NAD(P)-BINDING OXIDOREDUCTASE FAMILY PROTEIN"/>
    <property type="match status" value="1"/>
</dbReference>
<dbReference type="GO" id="GO:0016491">
    <property type="term" value="F:oxidoreductase activity"/>
    <property type="evidence" value="ECO:0007669"/>
    <property type="project" value="InterPro"/>
</dbReference>
<protein>
    <recommendedName>
        <fullName evidence="1">Amine oxidase domain-containing protein</fullName>
    </recommendedName>
</protein>
<sequence>MSAGGEHAQVAVIGAGVCGLSCASALAKAGVPVAVFEQARGPGGRMSTRRQTLETGEQLRFDHGAQYFSAKDLAVQALVQEWVAAGVAAPWTPRLGTWEAGKGFVPEEADSKVRYVGVPGMNAICQHLSSQPGVSARLGTAVTGLEWRDGRWLLTGKDGAALGTYAALVVTDKNLASPRFSALNAGLPPPLESAGVPELFARVAAVSSIPSFALMLAFKQPLTQLPFDGLDVRNHKTLVWAGRDSAKPGRLKEPGAPECWVLHSNGDYAKRRVEEGPAGKPSAEWLGEIAEDMLAGFREIVPEMPEPLFARAHRWGGGFPAVAIANPGEACLWDESKRVAACGDYCLGPRVESAILSGLAAANKIFATRELLTLSKAHL</sequence>
<evidence type="ECO:0000259" key="1">
    <source>
        <dbReference type="Pfam" id="PF01593"/>
    </source>
</evidence>
<dbReference type="Proteomes" id="UP000054558">
    <property type="component" value="Unassembled WGS sequence"/>
</dbReference>
<organism evidence="2 3">
    <name type="scientific">Klebsormidium nitens</name>
    <name type="common">Green alga</name>
    <name type="synonym">Ulothrix nitens</name>
    <dbReference type="NCBI Taxonomy" id="105231"/>
    <lineage>
        <taxon>Eukaryota</taxon>
        <taxon>Viridiplantae</taxon>
        <taxon>Streptophyta</taxon>
        <taxon>Klebsormidiophyceae</taxon>
        <taxon>Klebsormidiales</taxon>
        <taxon>Klebsormidiaceae</taxon>
        <taxon>Klebsormidium</taxon>
    </lineage>
</organism>
<evidence type="ECO:0000313" key="3">
    <source>
        <dbReference type="Proteomes" id="UP000054558"/>
    </source>
</evidence>
<dbReference type="InterPro" id="IPR002937">
    <property type="entry name" value="Amino_oxidase"/>
</dbReference>
<reference evidence="2 3" key="1">
    <citation type="journal article" date="2014" name="Nat. Commun.">
        <title>Klebsormidium flaccidum genome reveals primary factors for plant terrestrial adaptation.</title>
        <authorList>
            <person name="Hori K."/>
            <person name="Maruyama F."/>
            <person name="Fujisawa T."/>
            <person name="Togashi T."/>
            <person name="Yamamoto N."/>
            <person name="Seo M."/>
            <person name="Sato S."/>
            <person name="Yamada T."/>
            <person name="Mori H."/>
            <person name="Tajima N."/>
            <person name="Moriyama T."/>
            <person name="Ikeuchi M."/>
            <person name="Watanabe M."/>
            <person name="Wada H."/>
            <person name="Kobayashi K."/>
            <person name="Saito M."/>
            <person name="Masuda T."/>
            <person name="Sasaki-Sekimoto Y."/>
            <person name="Mashiguchi K."/>
            <person name="Awai K."/>
            <person name="Shimojima M."/>
            <person name="Masuda S."/>
            <person name="Iwai M."/>
            <person name="Nobusawa T."/>
            <person name="Narise T."/>
            <person name="Kondo S."/>
            <person name="Saito H."/>
            <person name="Sato R."/>
            <person name="Murakawa M."/>
            <person name="Ihara Y."/>
            <person name="Oshima-Yamada Y."/>
            <person name="Ohtaka K."/>
            <person name="Satoh M."/>
            <person name="Sonobe K."/>
            <person name="Ishii M."/>
            <person name="Ohtani R."/>
            <person name="Kanamori-Sato M."/>
            <person name="Honoki R."/>
            <person name="Miyazaki D."/>
            <person name="Mochizuki H."/>
            <person name="Umetsu J."/>
            <person name="Higashi K."/>
            <person name="Shibata D."/>
            <person name="Kamiya Y."/>
            <person name="Sato N."/>
            <person name="Nakamura Y."/>
            <person name="Tabata S."/>
            <person name="Ida S."/>
            <person name="Kurokawa K."/>
            <person name="Ohta H."/>
        </authorList>
    </citation>
    <scope>NUCLEOTIDE SEQUENCE [LARGE SCALE GENOMIC DNA]</scope>
    <source>
        <strain evidence="2 3">NIES-2285</strain>
    </source>
</reference>
<feature type="domain" description="Amine oxidase" evidence="1">
    <location>
        <begin position="118"/>
        <end position="365"/>
    </location>
</feature>
<dbReference type="OrthoDB" id="2161133at2759"/>
<dbReference type="Pfam" id="PF01593">
    <property type="entry name" value="Amino_oxidase"/>
    <property type="match status" value="1"/>
</dbReference>
<dbReference type="STRING" id="105231.A0A1Y1HVZ7"/>
<dbReference type="Pfam" id="PF13450">
    <property type="entry name" value="NAD_binding_8"/>
    <property type="match status" value="1"/>
</dbReference>
<dbReference type="Gene3D" id="3.90.660.10">
    <property type="match status" value="1"/>
</dbReference>
<dbReference type="InterPro" id="IPR036188">
    <property type="entry name" value="FAD/NAD-bd_sf"/>
</dbReference>
<accession>A0A1Y1HVZ7</accession>
<name>A0A1Y1HVZ7_KLENI</name>
<gene>
    <name evidence="2" type="ORF">KFL_001250100</name>
</gene>
<dbReference type="PANTHER" id="PTHR16128">
    <property type="entry name" value="FAD/NAD(P)-BINDING OXIDOREDUCTASE FAMILY PROTEIN"/>
    <property type="match status" value="1"/>
</dbReference>